<protein>
    <submittedName>
        <fullName evidence="1">Uncharacterized protein</fullName>
    </submittedName>
</protein>
<dbReference type="Proteomes" id="UP000093000">
    <property type="component" value="Unassembled WGS sequence"/>
</dbReference>
<name>A0A1C7NWK1_9FUNG</name>
<reference evidence="1 2" key="1">
    <citation type="submission" date="2016-03" db="EMBL/GenBank/DDBJ databases">
        <title>Choanephora cucurbitarum.</title>
        <authorList>
            <person name="Min B."/>
            <person name="Park H."/>
            <person name="Park J.-H."/>
            <person name="Shin H.-D."/>
            <person name="Choi I.-G."/>
        </authorList>
    </citation>
    <scope>NUCLEOTIDE SEQUENCE [LARGE SCALE GENOMIC DNA]</scope>
    <source>
        <strain evidence="1 2">KUS-F28377</strain>
    </source>
</reference>
<dbReference type="AlphaFoldDB" id="A0A1C7NWK1"/>
<dbReference type="OrthoDB" id="2250046at2759"/>
<dbReference type="InterPro" id="IPR015946">
    <property type="entry name" value="KH_dom-like_a/b"/>
</dbReference>
<dbReference type="InterPro" id="IPR023799">
    <property type="entry name" value="RbfA_dom_sf"/>
</dbReference>
<dbReference type="Gene3D" id="3.30.300.20">
    <property type="match status" value="1"/>
</dbReference>
<evidence type="ECO:0000313" key="1">
    <source>
        <dbReference type="EMBL" id="OBZ91814.1"/>
    </source>
</evidence>
<sequence>MSIHRFVLSTPKVSPFTSQRLFSTTAKAFKKQPKEPRYSVQNQQVLDDYMIPGPALRFFKTKRTKKPQETTYPLSEHGLENMYTAPARSIRYNEFDSAPTVVQERLAERIHRAITTMYSVETLPTQWITPQHVLIRAVKVSRNLRKCRVLYEALSDKKKERGHTHRSLSVYTPLLNTHRSLSVYTPLLNTLIHSHANIKHPLSIKFIPDTQTKELDDIFKQIVSEQNA</sequence>
<gene>
    <name evidence="1" type="ORF">A0J61_00174</name>
</gene>
<dbReference type="EMBL" id="LUGH01000003">
    <property type="protein sequence ID" value="OBZ91814.1"/>
    <property type="molecule type" value="Genomic_DNA"/>
</dbReference>
<dbReference type="SUPFAM" id="SSF89919">
    <property type="entry name" value="Ribosome-binding factor A, RbfA"/>
    <property type="match status" value="1"/>
</dbReference>
<organism evidence="1 2">
    <name type="scientific">Choanephora cucurbitarum</name>
    <dbReference type="NCBI Taxonomy" id="101091"/>
    <lineage>
        <taxon>Eukaryota</taxon>
        <taxon>Fungi</taxon>
        <taxon>Fungi incertae sedis</taxon>
        <taxon>Mucoromycota</taxon>
        <taxon>Mucoromycotina</taxon>
        <taxon>Mucoromycetes</taxon>
        <taxon>Mucorales</taxon>
        <taxon>Mucorineae</taxon>
        <taxon>Choanephoraceae</taxon>
        <taxon>Choanephoroideae</taxon>
        <taxon>Choanephora</taxon>
    </lineage>
</organism>
<keyword evidence="2" id="KW-1185">Reference proteome</keyword>
<proteinExistence type="predicted"/>
<accession>A0A1C7NWK1</accession>
<dbReference type="InParanoid" id="A0A1C7NWK1"/>
<comment type="caution">
    <text evidence="1">The sequence shown here is derived from an EMBL/GenBank/DDBJ whole genome shotgun (WGS) entry which is preliminary data.</text>
</comment>
<evidence type="ECO:0000313" key="2">
    <source>
        <dbReference type="Proteomes" id="UP000093000"/>
    </source>
</evidence>